<evidence type="ECO:0000313" key="2">
    <source>
        <dbReference type="Proteomes" id="UP001295794"/>
    </source>
</evidence>
<protein>
    <submittedName>
        <fullName evidence="1">Uncharacterized protein</fullName>
    </submittedName>
</protein>
<dbReference type="EMBL" id="CAVNYO010000116">
    <property type="protein sequence ID" value="CAK5267024.1"/>
    <property type="molecule type" value="Genomic_DNA"/>
</dbReference>
<accession>A0AAD2JX90</accession>
<gene>
    <name evidence="1" type="ORF">MYCIT1_LOCUS9198</name>
</gene>
<evidence type="ECO:0000313" key="1">
    <source>
        <dbReference type="EMBL" id="CAK5267024.1"/>
    </source>
</evidence>
<comment type="caution">
    <text evidence="1">The sequence shown here is derived from an EMBL/GenBank/DDBJ whole genome shotgun (WGS) entry which is preliminary data.</text>
</comment>
<feature type="non-terminal residue" evidence="1">
    <location>
        <position position="111"/>
    </location>
</feature>
<organism evidence="1 2">
    <name type="scientific">Mycena citricolor</name>
    <dbReference type="NCBI Taxonomy" id="2018698"/>
    <lineage>
        <taxon>Eukaryota</taxon>
        <taxon>Fungi</taxon>
        <taxon>Dikarya</taxon>
        <taxon>Basidiomycota</taxon>
        <taxon>Agaricomycotina</taxon>
        <taxon>Agaricomycetes</taxon>
        <taxon>Agaricomycetidae</taxon>
        <taxon>Agaricales</taxon>
        <taxon>Marasmiineae</taxon>
        <taxon>Mycenaceae</taxon>
        <taxon>Mycena</taxon>
    </lineage>
</organism>
<proteinExistence type="predicted"/>
<name>A0AAD2JX90_9AGAR</name>
<reference evidence="1" key="1">
    <citation type="submission" date="2023-11" db="EMBL/GenBank/DDBJ databases">
        <authorList>
            <person name="De Vega J J."/>
            <person name="De Vega J J."/>
        </authorList>
    </citation>
    <scope>NUCLEOTIDE SEQUENCE</scope>
</reference>
<keyword evidence="2" id="KW-1185">Reference proteome</keyword>
<sequence>MQLGFYMDKMAADHPNECGNYLSVEPGFWSDENEGETLPFMYLIEVGLDDGRVSQIGVFRAKLLNTKLDLVNLLVRAQEKRLQRENAESAITTMPRDRWWLTYSRSGVEKC</sequence>
<dbReference type="AlphaFoldDB" id="A0AAD2JX90"/>
<dbReference type="Proteomes" id="UP001295794">
    <property type="component" value="Unassembled WGS sequence"/>
</dbReference>